<evidence type="ECO:0000313" key="4">
    <source>
        <dbReference type="Proteomes" id="UP000324479"/>
    </source>
</evidence>
<gene>
    <name evidence="3" type="ORF">FYK55_28660</name>
</gene>
<dbReference type="RefSeq" id="WP_150080055.1">
    <property type="nucleotide sequence ID" value="NZ_VWOX01000062.1"/>
</dbReference>
<dbReference type="Pfam" id="PF14690">
    <property type="entry name" value="Zn_ribbon_ISL3"/>
    <property type="match status" value="1"/>
</dbReference>
<proteinExistence type="predicted"/>
<name>A0A5M6CGP4_9BACT</name>
<dbReference type="InterPro" id="IPR002560">
    <property type="entry name" value="Transposase_DDE"/>
</dbReference>
<evidence type="ECO:0000313" key="3">
    <source>
        <dbReference type="EMBL" id="KAA5534197.1"/>
    </source>
</evidence>
<evidence type="ECO:0000259" key="2">
    <source>
        <dbReference type="Pfam" id="PF14690"/>
    </source>
</evidence>
<reference evidence="3 4" key="1">
    <citation type="submission" date="2019-08" db="EMBL/GenBank/DDBJ databases">
        <authorList>
            <person name="Dhanesh K."/>
            <person name="Kumar G."/>
            <person name="Sasikala C."/>
            <person name="Venkata Ramana C."/>
        </authorList>
    </citation>
    <scope>NUCLEOTIDE SEQUENCE [LARGE SCALE GENOMIC DNA]</scope>
    <source>
        <strain evidence="3 4">JC645</strain>
    </source>
</reference>
<dbReference type="Pfam" id="PF01610">
    <property type="entry name" value="DDE_Tnp_ISL3"/>
    <property type="match status" value="1"/>
</dbReference>
<feature type="domain" description="Transposase IS204/IS1001/IS1096/IS1165 zinc-finger" evidence="2">
    <location>
        <begin position="43"/>
        <end position="87"/>
    </location>
</feature>
<sequence length="409" mass="47225">MQETDFYQQILGLKQPWFVADVKLDPEAQQVDVYVEHPEGTSFCCPECGKACSVYDHTKSRRWRHLDTMQFRTILHAKPPRVNCPEHGVRQATLPWAEKSSRFTMFFERFAIDVLLATQTVQGAQGILKTSWDETWHILKRAVARGKARKSAKPMPRIGIDEKAFRKGQNYITLIYNLDRSTVEAISDGNDTESGNACFSQLSQEQRDSVEAIAMDMSAAFVRSAKQNIPLAEHKIVHDRFHIMKLASEAVDKVRRGEHRQLKSQGDDRLTGTRYLWLSGQENLTDAQRERFDAVYKQELETGKAWAYKEMLRDLWHHEDVGSATLFFQDWYRRVIHTKLTPLKKVARTIKERLDNVVSYCVHGITNAVAEGINSKIMSIKRRVGGYRNRENFKTAIYFYCGGLNLYPR</sequence>
<evidence type="ECO:0000259" key="1">
    <source>
        <dbReference type="Pfam" id="PF01610"/>
    </source>
</evidence>
<feature type="domain" description="Transposase IS204/IS1001/IS1096/IS1165 DDE" evidence="1">
    <location>
        <begin position="158"/>
        <end position="397"/>
    </location>
</feature>
<comment type="caution">
    <text evidence="3">The sequence shown here is derived from an EMBL/GenBank/DDBJ whole genome shotgun (WGS) entry which is preliminary data.</text>
</comment>
<dbReference type="EMBL" id="VWOX01000062">
    <property type="protein sequence ID" value="KAA5534197.1"/>
    <property type="molecule type" value="Genomic_DNA"/>
</dbReference>
<protein>
    <submittedName>
        <fullName evidence="3">ISL3 family transposase</fullName>
    </submittedName>
</protein>
<dbReference type="Proteomes" id="UP000324479">
    <property type="component" value="Unassembled WGS sequence"/>
</dbReference>
<accession>A0A5M6CGP4</accession>
<organism evidence="3 4">
    <name type="scientific">Roseiconus nitratireducens</name>
    <dbReference type="NCBI Taxonomy" id="2605748"/>
    <lineage>
        <taxon>Bacteria</taxon>
        <taxon>Pseudomonadati</taxon>
        <taxon>Planctomycetota</taxon>
        <taxon>Planctomycetia</taxon>
        <taxon>Pirellulales</taxon>
        <taxon>Pirellulaceae</taxon>
        <taxon>Roseiconus</taxon>
    </lineage>
</organism>
<dbReference type="PANTHER" id="PTHR33498:SF1">
    <property type="entry name" value="TRANSPOSASE FOR INSERTION SEQUENCE ELEMENT IS1557"/>
    <property type="match status" value="1"/>
</dbReference>
<dbReference type="AlphaFoldDB" id="A0A5M6CGP4"/>
<keyword evidence="4" id="KW-1185">Reference proteome</keyword>
<dbReference type="NCBIfam" id="NF033550">
    <property type="entry name" value="transpos_ISL3"/>
    <property type="match status" value="1"/>
</dbReference>
<dbReference type="PANTHER" id="PTHR33498">
    <property type="entry name" value="TRANSPOSASE FOR INSERTION SEQUENCE ELEMENT IS1557"/>
    <property type="match status" value="1"/>
</dbReference>
<dbReference type="InterPro" id="IPR047951">
    <property type="entry name" value="Transpos_ISL3"/>
</dbReference>
<dbReference type="InterPro" id="IPR029261">
    <property type="entry name" value="Transposase_Znf"/>
</dbReference>